<dbReference type="PROSITE" id="PS00525">
    <property type="entry name" value="RIBOSOMAL_L6_1"/>
    <property type="match status" value="1"/>
</dbReference>
<feature type="domain" description="Large ribosomal subunit protein uL6 alpha-beta" evidence="9">
    <location>
        <begin position="11"/>
        <end position="82"/>
    </location>
</feature>
<dbReference type="FunFam" id="3.90.930.12:FF:000001">
    <property type="entry name" value="50S ribosomal protein L6"/>
    <property type="match status" value="1"/>
</dbReference>
<evidence type="ECO:0000256" key="5">
    <source>
        <dbReference type="ARBA" id="ARBA00023274"/>
    </source>
</evidence>
<keyword evidence="5 6" id="KW-0687">Ribonucleoprotein</keyword>
<accession>A0A328CA86</accession>
<sequence length="178" mass="19842">MSRIGKLPVTIPEKVDVTLDGHTISVKGPKGELSRELSTEVDVKIEDGEIIIVRRDETRNSRSFQGLVRSLVANMVQGVSEGYKRSLEINGVGYRAEQRGQFIRFDLGYSHPIMFELPANVSATIERQTQLTLESVDKEILGQVAAKIRSLRKPEPYKGKGIKYSDEIIRRKAGKSGS</sequence>
<comment type="similarity">
    <text evidence="1 6 7">Belongs to the universal ribosomal protein uL6 family.</text>
</comment>
<dbReference type="RefSeq" id="WP_111728204.1">
    <property type="nucleotide sequence ID" value="NZ_QHKO01000001.1"/>
</dbReference>
<keyword evidence="4 6" id="KW-0689">Ribosomal protein</keyword>
<dbReference type="NCBIfam" id="TIGR03654">
    <property type="entry name" value="L6_bact"/>
    <property type="match status" value="1"/>
</dbReference>
<dbReference type="GO" id="GO:0002181">
    <property type="term" value="P:cytoplasmic translation"/>
    <property type="evidence" value="ECO:0007669"/>
    <property type="project" value="TreeGrafter"/>
</dbReference>
<keyword evidence="3 6" id="KW-0694">RNA-binding</keyword>
<dbReference type="InterPro" id="IPR020040">
    <property type="entry name" value="Ribosomal_uL6_a/b-dom"/>
</dbReference>
<dbReference type="PIRSF" id="PIRSF002162">
    <property type="entry name" value="Ribosomal_L6"/>
    <property type="match status" value="1"/>
</dbReference>
<dbReference type="HAMAP" id="MF_01365_B">
    <property type="entry name" value="Ribosomal_uL6_B"/>
    <property type="match status" value="1"/>
</dbReference>
<keyword evidence="11" id="KW-1185">Reference proteome</keyword>
<comment type="subunit">
    <text evidence="6">Part of the 50S ribosomal subunit.</text>
</comment>
<keyword evidence="2 6" id="KW-0699">rRNA-binding</keyword>
<dbReference type="GO" id="GO:0003735">
    <property type="term" value="F:structural constituent of ribosome"/>
    <property type="evidence" value="ECO:0007669"/>
    <property type="project" value="UniProtKB-UniRule"/>
</dbReference>
<proteinExistence type="inferred from homology"/>
<dbReference type="AlphaFoldDB" id="A0A328CA86"/>
<protein>
    <recommendedName>
        <fullName evidence="6">Large ribosomal subunit protein uL6</fullName>
    </recommendedName>
</protein>
<evidence type="ECO:0000256" key="3">
    <source>
        <dbReference type="ARBA" id="ARBA00022884"/>
    </source>
</evidence>
<evidence type="ECO:0000313" key="10">
    <source>
        <dbReference type="EMBL" id="RAL25032.1"/>
    </source>
</evidence>
<dbReference type="InterPro" id="IPR002358">
    <property type="entry name" value="Ribosomal_uL6_CS"/>
</dbReference>
<evidence type="ECO:0000256" key="4">
    <source>
        <dbReference type="ARBA" id="ARBA00022980"/>
    </source>
</evidence>
<feature type="domain" description="Large ribosomal subunit protein uL6 alpha-beta" evidence="9">
    <location>
        <begin position="91"/>
        <end position="164"/>
    </location>
</feature>
<dbReference type="Proteomes" id="UP000249169">
    <property type="component" value="Unassembled WGS sequence"/>
</dbReference>
<dbReference type="PANTHER" id="PTHR11655">
    <property type="entry name" value="60S/50S RIBOSOMAL PROTEIN L6/L9"/>
    <property type="match status" value="1"/>
</dbReference>
<gene>
    <name evidence="6" type="primary">rplF</name>
    <name evidence="10" type="ORF">DL240_02120</name>
</gene>
<dbReference type="SUPFAM" id="SSF56053">
    <property type="entry name" value="Ribosomal protein L6"/>
    <property type="match status" value="2"/>
</dbReference>
<dbReference type="InterPro" id="IPR019906">
    <property type="entry name" value="Ribosomal_uL6_bac-type"/>
</dbReference>
<evidence type="ECO:0000256" key="2">
    <source>
        <dbReference type="ARBA" id="ARBA00022730"/>
    </source>
</evidence>
<organism evidence="10 11">
    <name type="scientific">Lujinxingia litoralis</name>
    <dbReference type="NCBI Taxonomy" id="2211119"/>
    <lineage>
        <taxon>Bacteria</taxon>
        <taxon>Deltaproteobacteria</taxon>
        <taxon>Bradymonadales</taxon>
        <taxon>Lujinxingiaceae</taxon>
        <taxon>Lujinxingia</taxon>
    </lineage>
</organism>
<comment type="function">
    <text evidence="6 8">This protein binds to the 23S rRNA, and is important in its secondary structure. It is located near the subunit interface in the base of the L7/L12 stalk, and near the tRNA binding site of the peptidyltransferase center.</text>
</comment>
<evidence type="ECO:0000256" key="6">
    <source>
        <dbReference type="HAMAP-Rule" id="MF_01365"/>
    </source>
</evidence>
<dbReference type="FunFam" id="3.90.930.12:FF:000002">
    <property type="entry name" value="50S ribosomal protein L6"/>
    <property type="match status" value="1"/>
</dbReference>
<evidence type="ECO:0000259" key="9">
    <source>
        <dbReference type="Pfam" id="PF00347"/>
    </source>
</evidence>
<evidence type="ECO:0000256" key="7">
    <source>
        <dbReference type="RuleBase" id="RU003869"/>
    </source>
</evidence>
<dbReference type="EMBL" id="QHKO01000001">
    <property type="protein sequence ID" value="RAL25032.1"/>
    <property type="molecule type" value="Genomic_DNA"/>
</dbReference>
<comment type="caution">
    <text evidence="10">The sequence shown here is derived from an EMBL/GenBank/DDBJ whole genome shotgun (WGS) entry which is preliminary data.</text>
</comment>
<evidence type="ECO:0000256" key="8">
    <source>
        <dbReference type="RuleBase" id="RU003870"/>
    </source>
</evidence>
<dbReference type="GO" id="GO:0019843">
    <property type="term" value="F:rRNA binding"/>
    <property type="evidence" value="ECO:0007669"/>
    <property type="project" value="UniProtKB-UniRule"/>
</dbReference>
<dbReference type="InterPro" id="IPR000702">
    <property type="entry name" value="Ribosomal_uL6-like"/>
</dbReference>
<dbReference type="Gene3D" id="3.90.930.12">
    <property type="entry name" value="Ribosomal protein L6, alpha-beta domain"/>
    <property type="match status" value="2"/>
</dbReference>
<evidence type="ECO:0000313" key="11">
    <source>
        <dbReference type="Proteomes" id="UP000249169"/>
    </source>
</evidence>
<evidence type="ECO:0000256" key="1">
    <source>
        <dbReference type="ARBA" id="ARBA00009356"/>
    </source>
</evidence>
<reference evidence="10 11" key="1">
    <citation type="submission" date="2018-05" db="EMBL/GenBank/DDBJ databases">
        <title>Lujinxingia marina gen. nov. sp. nov., a new facultative anaerobic member of the class Deltaproteobacteria, and proposal of Lujinxingaceae fam. nov.</title>
        <authorList>
            <person name="Li C.-M."/>
        </authorList>
    </citation>
    <scope>NUCLEOTIDE SEQUENCE [LARGE SCALE GENOMIC DNA]</scope>
    <source>
        <strain evidence="10 11">B210</strain>
    </source>
</reference>
<dbReference type="PANTHER" id="PTHR11655:SF14">
    <property type="entry name" value="LARGE RIBOSOMAL SUBUNIT PROTEIN UL6M"/>
    <property type="match status" value="1"/>
</dbReference>
<dbReference type="Pfam" id="PF00347">
    <property type="entry name" value="Ribosomal_L6"/>
    <property type="match status" value="2"/>
</dbReference>
<dbReference type="InterPro" id="IPR036789">
    <property type="entry name" value="Ribosomal_uL6-like_a/b-dom_sf"/>
</dbReference>
<dbReference type="OrthoDB" id="9805007at2"/>
<dbReference type="GO" id="GO:0022625">
    <property type="term" value="C:cytosolic large ribosomal subunit"/>
    <property type="evidence" value="ECO:0007669"/>
    <property type="project" value="UniProtKB-UniRule"/>
</dbReference>
<name>A0A328CA86_9DELT</name>
<dbReference type="PRINTS" id="PR00059">
    <property type="entry name" value="RIBOSOMALL6"/>
</dbReference>